<evidence type="ECO:0000256" key="1">
    <source>
        <dbReference type="ARBA" id="ARBA00022737"/>
    </source>
</evidence>
<keyword evidence="1" id="KW-0677">Repeat</keyword>
<feature type="region of interest" description="Disordered" evidence="2">
    <location>
        <begin position="295"/>
        <end position="320"/>
    </location>
</feature>
<proteinExistence type="predicted"/>
<evidence type="ECO:0000259" key="3">
    <source>
        <dbReference type="Pfam" id="PF25023"/>
    </source>
</evidence>
<dbReference type="PANTHER" id="PTHR32305">
    <property type="match status" value="1"/>
</dbReference>
<dbReference type="InterPro" id="IPR050708">
    <property type="entry name" value="T6SS_VgrG/RHS"/>
</dbReference>
<accession>A0A1H3L373</accession>
<protein>
    <submittedName>
        <fullName evidence="4">RHS repeat-associated core domain-containing protein</fullName>
    </submittedName>
</protein>
<evidence type="ECO:0000313" key="4">
    <source>
        <dbReference type="EMBL" id="SDY58957.1"/>
    </source>
</evidence>
<feature type="region of interest" description="Disordered" evidence="2">
    <location>
        <begin position="1316"/>
        <end position="1387"/>
    </location>
</feature>
<dbReference type="Pfam" id="PF25023">
    <property type="entry name" value="TEN_YD-shell"/>
    <property type="match status" value="3"/>
</dbReference>
<dbReference type="EMBL" id="FNPE01000006">
    <property type="protein sequence ID" value="SDY58957.1"/>
    <property type="molecule type" value="Genomic_DNA"/>
</dbReference>
<dbReference type="RefSeq" id="WP_167368400.1">
    <property type="nucleotide sequence ID" value="NZ_CP141274.1"/>
</dbReference>
<dbReference type="GeneID" id="94690436"/>
<feature type="domain" description="Teneurin-like YD-shell" evidence="3">
    <location>
        <begin position="926"/>
        <end position="1237"/>
    </location>
</feature>
<gene>
    <name evidence="4" type="ORF">SAMN05421547_10633</name>
</gene>
<sequence>MTKALKHLIDLAQYPDKRAAARRALSWTFGRIFAWALALLSLAVLQAQASEYPYIKWPNGEYREVNTDLQVKVLGGSIDIARTWTLGRWWLNPAWAPLDFELDPLGREAKTIQRAGTLYERSGQSGLFIAKDRVDAPTFIRQVSRNGQDGWQWYDRRGNTIDYDAQGRIQGYADFNGIQVRFSYDSTSSIRILDHHGQVAFKLTLADGLVTSIEDRAGSTVRYTWAGSGSARRLTEVLDARGNRWTYTYDGNGQLTSRTDPLGGKVTAQYSASAPAPAAQFTLGNLGITLDPTGTSGTTQKLQTNWGGGRVGSFSDRQGTTTGSVQYLRESRKFIATLTDPRGNRLVVHYDKDGLESGRSLNDKTILQRSWDGNYTDRLVDERGNTRTTYWDYNRRPLRIRYSDGSEESYTYDPVHGETTSHTNELGTVTAWRHDSKGRALQRIEAQGTALERITAWEYDELGQIVRQTLGTGAQASVTTYTYDSNGNRQTATDAEGGTWRYTHTVTGQIASITNPLGHTTRHEYDSHGNRIKTIYPSGLTSSARFDALGNETQSMDGEGHATVATYDSQSRLVTATNALGHAYRYEYNAYGDIVSQNTPTGNRHELGYDSLGRVASYKNPAGDGTQYEYGALGTPQANLLQAINYPGGLAELGQYDQRGRRTSIIRKARNGESLILHYSLDSAGQTAAITSPGGKTTIYEHDALGRVVKSIDANGQATQMAYNLLHQITRVTDANGNVHTRQYDRLGRLTEEMRPEGGKTTYAYDAAGFLVKKTNAAGDVSSYTYNSDGLLTLLTRTSPQAGQPGLSSSITYRYDKAGRLAGYEQKDGSARLISQADYNRDALGRISQEQLIYGDGANRVTATLAQGWDADGRKTSQGYPDSSAAAFSYDKGHLKEATQPGSTDKITWADYQWMLPTKVQYPGASRSIAYDGFYRIQGIQVQAASSTNLLTLGYQYDAESSITRKTLQLGSDVNGSVDYAYDALDRLTQARPSTSLAGLGLPQEQYGYDAVHNRISSLHQPGEWQYASGNRLTQRGLGTDLVRYDYTATGHIQSATRNGSVTTNVYDANDRRVAVEQDGQLIARYQYDPFGRRISKTVGAGQGGQTTWFVYGPQGLLAELDANGKTARTYGWQPGTDWGTEPLWQADHASGQNSSSRTYHYLHNDHLSTPQVASDATGRSTWQALSESFGHTLERSGNRTRMNLRFAGQYFDEETGTHYNQQRDYAPGLGRYIQRDPIGLSGGINVYGYGYGNPLAYADPNGLVPIVLTPCVTSPQGAMACAAIIGATATAVANVCSNAVSAINDWMFSDGKETDKDKADNAINGLTNGLNNEKDSKGRDTPGQYIKPGGSAKGDFDSLPGETSSNGQKTLPDGSVAGIHPSTTTGLDTLHIHRPSGSRNIKIRYPK</sequence>
<evidence type="ECO:0000256" key="2">
    <source>
        <dbReference type="SAM" id="MobiDB-lite"/>
    </source>
</evidence>
<dbReference type="InterPro" id="IPR006530">
    <property type="entry name" value="YD"/>
</dbReference>
<dbReference type="Gene3D" id="2.180.10.10">
    <property type="entry name" value="RHS repeat-associated core"/>
    <property type="match status" value="2"/>
</dbReference>
<dbReference type="NCBIfam" id="TIGR01643">
    <property type="entry name" value="YD_repeat_2x"/>
    <property type="match status" value="7"/>
</dbReference>
<dbReference type="Pfam" id="PF05593">
    <property type="entry name" value="RHS_repeat"/>
    <property type="match status" value="1"/>
</dbReference>
<dbReference type="NCBIfam" id="TIGR03696">
    <property type="entry name" value="Rhs_assc_core"/>
    <property type="match status" value="1"/>
</dbReference>
<dbReference type="Proteomes" id="UP000183417">
    <property type="component" value="Unassembled WGS sequence"/>
</dbReference>
<evidence type="ECO:0000313" key="5">
    <source>
        <dbReference type="Proteomes" id="UP000183417"/>
    </source>
</evidence>
<feature type="compositionally biased region" description="Polar residues" evidence="2">
    <location>
        <begin position="295"/>
        <end position="305"/>
    </location>
</feature>
<dbReference type="InterPro" id="IPR031325">
    <property type="entry name" value="RHS_repeat"/>
</dbReference>
<name>A0A1H3L373_9BURK</name>
<organism evidence="4 5">
    <name type="scientific">Delftia lacustris</name>
    <dbReference type="NCBI Taxonomy" id="558537"/>
    <lineage>
        <taxon>Bacteria</taxon>
        <taxon>Pseudomonadati</taxon>
        <taxon>Pseudomonadota</taxon>
        <taxon>Betaproteobacteria</taxon>
        <taxon>Burkholderiales</taxon>
        <taxon>Comamonadaceae</taxon>
        <taxon>Delftia</taxon>
    </lineage>
</organism>
<feature type="domain" description="Teneurin-like YD-shell" evidence="3">
    <location>
        <begin position="163"/>
        <end position="542"/>
    </location>
</feature>
<dbReference type="Gene3D" id="3.90.930.1">
    <property type="match status" value="1"/>
</dbReference>
<dbReference type="InterPro" id="IPR022385">
    <property type="entry name" value="Rhs_assc_core"/>
</dbReference>
<reference evidence="4 5" key="1">
    <citation type="submission" date="2016-10" db="EMBL/GenBank/DDBJ databases">
        <authorList>
            <person name="de Groot N.N."/>
        </authorList>
    </citation>
    <scope>NUCLEOTIDE SEQUENCE [LARGE SCALE GENOMIC DNA]</scope>
    <source>
        <strain evidence="4 5">LMG 24775</strain>
    </source>
</reference>
<feature type="domain" description="Teneurin-like YD-shell" evidence="3">
    <location>
        <begin position="655"/>
        <end position="831"/>
    </location>
</feature>
<dbReference type="PRINTS" id="PR00394">
    <property type="entry name" value="RHSPROTEIN"/>
</dbReference>
<dbReference type="InterPro" id="IPR056823">
    <property type="entry name" value="TEN-like_YD-shell"/>
</dbReference>
<dbReference type="PANTHER" id="PTHR32305:SF15">
    <property type="entry name" value="PROTEIN RHSA-RELATED"/>
    <property type="match status" value="1"/>
</dbReference>